<comment type="caution">
    <text evidence="1">The sequence shown here is derived from an EMBL/GenBank/DDBJ whole genome shotgun (WGS) entry which is preliminary data.</text>
</comment>
<name>A0A552UHP0_9SPHN</name>
<reference evidence="1 2" key="1">
    <citation type="submission" date="2019-07" db="EMBL/GenBank/DDBJ databases">
        <title>Novel species isolated from glacier.</title>
        <authorList>
            <person name="Liu Q."/>
            <person name="Xin Y.-H."/>
        </authorList>
    </citation>
    <scope>NUCLEOTIDE SEQUENCE [LARGE SCALE GENOMIC DNA]</scope>
    <source>
        <strain evidence="1 2">LB1R16</strain>
    </source>
</reference>
<dbReference type="AlphaFoldDB" id="A0A552UHP0"/>
<evidence type="ECO:0000313" key="1">
    <source>
        <dbReference type="EMBL" id="TRW17742.1"/>
    </source>
</evidence>
<sequence>MLEPSPRSSRLAIAASLAAVLALGGGGYLLGRATAPEPVPVAAPTEAPAPVAPLEVEVPVERTLRRADLIALGAAAADAFAGGTALPEDMRERAGQQFELSLPFGCDGPAAAGSDAPLRWRYDETAKVLRVHVAPATWTPPDGWQDPAEATEAMEGFWIAQPWTSRETCTPPGVAAPATPPDQTLGIVQLVFPDTPRQVRRDGKPYEAVLRVAPDAVDLSQGLRIRLTGRIGRFPDDAPVRCRQPGGRDQRPVCLIAMRIEQVAIENPVTGAVLSTWQPTGDTPSPAGPDTP</sequence>
<gene>
    <name evidence="1" type="ORF">FMM06_06290</name>
</gene>
<proteinExistence type="predicted"/>
<dbReference type="OrthoDB" id="7470453at2"/>
<accession>A0A552UHP0</accession>
<protein>
    <submittedName>
        <fullName evidence="1">Uncharacterized protein</fullName>
    </submittedName>
</protein>
<evidence type="ECO:0000313" key="2">
    <source>
        <dbReference type="Proteomes" id="UP000317894"/>
    </source>
</evidence>
<dbReference type="EMBL" id="VJWA01000001">
    <property type="protein sequence ID" value="TRW17742.1"/>
    <property type="molecule type" value="Genomic_DNA"/>
</dbReference>
<keyword evidence="2" id="KW-1185">Reference proteome</keyword>
<dbReference type="RefSeq" id="WP_144236434.1">
    <property type="nucleotide sequence ID" value="NZ_VJWA01000001.1"/>
</dbReference>
<organism evidence="1 2">
    <name type="scientific">Glacieibacterium frigidum</name>
    <dbReference type="NCBI Taxonomy" id="2593303"/>
    <lineage>
        <taxon>Bacteria</taxon>
        <taxon>Pseudomonadati</taxon>
        <taxon>Pseudomonadota</taxon>
        <taxon>Alphaproteobacteria</taxon>
        <taxon>Sphingomonadales</taxon>
        <taxon>Sphingosinicellaceae</taxon>
        <taxon>Glacieibacterium</taxon>
    </lineage>
</organism>
<dbReference type="Proteomes" id="UP000317894">
    <property type="component" value="Unassembled WGS sequence"/>
</dbReference>